<dbReference type="GeneID" id="19154137"/>
<dbReference type="AlphaFoldDB" id="W6Y783"/>
<keyword evidence="2" id="KW-1185">Reference proteome</keyword>
<organism evidence="1 2">
    <name type="scientific">Cochliobolus carbonum (strain 26-R-13)</name>
    <name type="common">Maize leaf spot fungus</name>
    <name type="synonym">Bipolaris zeicola</name>
    <dbReference type="NCBI Taxonomy" id="930089"/>
    <lineage>
        <taxon>Eukaryota</taxon>
        <taxon>Fungi</taxon>
        <taxon>Dikarya</taxon>
        <taxon>Ascomycota</taxon>
        <taxon>Pezizomycotina</taxon>
        <taxon>Dothideomycetes</taxon>
        <taxon>Pleosporomycetidae</taxon>
        <taxon>Pleosporales</taxon>
        <taxon>Pleosporineae</taxon>
        <taxon>Pleosporaceae</taxon>
        <taxon>Bipolaris</taxon>
    </lineage>
</organism>
<proteinExistence type="predicted"/>
<dbReference type="RefSeq" id="XP_007712405.1">
    <property type="nucleotide sequence ID" value="XM_007714215.1"/>
</dbReference>
<reference evidence="1 2" key="1">
    <citation type="journal article" date="2013" name="PLoS Genet.">
        <title>Comparative genome structure, secondary metabolite, and effector coding capacity across Cochliobolus pathogens.</title>
        <authorList>
            <person name="Condon B.J."/>
            <person name="Leng Y."/>
            <person name="Wu D."/>
            <person name="Bushley K.E."/>
            <person name="Ohm R.A."/>
            <person name="Otillar R."/>
            <person name="Martin J."/>
            <person name="Schackwitz W."/>
            <person name="Grimwood J."/>
            <person name="MohdZainudin N."/>
            <person name="Xue C."/>
            <person name="Wang R."/>
            <person name="Manning V.A."/>
            <person name="Dhillon B."/>
            <person name="Tu Z.J."/>
            <person name="Steffenson B.J."/>
            <person name="Salamov A."/>
            <person name="Sun H."/>
            <person name="Lowry S."/>
            <person name="LaButti K."/>
            <person name="Han J."/>
            <person name="Copeland A."/>
            <person name="Lindquist E."/>
            <person name="Barry K."/>
            <person name="Schmutz J."/>
            <person name="Baker S.E."/>
            <person name="Ciuffetti L.M."/>
            <person name="Grigoriev I.V."/>
            <person name="Zhong S."/>
            <person name="Turgeon B.G."/>
        </authorList>
    </citation>
    <scope>NUCLEOTIDE SEQUENCE [LARGE SCALE GENOMIC DNA]</scope>
    <source>
        <strain evidence="1 2">26-R-13</strain>
    </source>
</reference>
<accession>W6Y783</accession>
<name>W6Y783_COCC2</name>
<sequence length="146" mass="16519">MELYGLQLTWPPNVRRSICTRDLLTTYSPETVYFWDDTDRKNQRGSKIRVTVPWNAEKLGQGGVTGLHVSMTVTGKVRSVGARTLARVVQTAKIVYMITVEVYMALLSVNFPSGKGGINQKDLQMCVADTRISPLPRDRQKDWMNQ</sequence>
<dbReference type="KEGG" id="bze:COCCADRAFT_96365"/>
<protein>
    <submittedName>
        <fullName evidence="1">Uncharacterized protein</fullName>
    </submittedName>
</protein>
<gene>
    <name evidence="1" type="ORF">COCCADRAFT_96365</name>
</gene>
<evidence type="ECO:0000313" key="1">
    <source>
        <dbReference type="EMBL" id="EUC33305.1"/>
    </source>
</evidence>
<evidence type="ECO:0000313" key="2">
    <source>
        <dbReference type="Proteomes" id="UP000053841"/>
    </source>
</evidence>
<dbReference type="HOGENOM" id="CLU_1777116_0_0_1"/>
<dbReference type="Proteomes" id="UP000053841">
    <property type="component" value="Unassembled WGS sequence"/>
</dbReference>
<dbReference type="EMBL" id="KI964613">
    <property type="protein sequence ID" value="EUC33305.1"/>
    <property type="molecule type" value="Genomic_DNA"/>
</dbReference>